<dbReference type="AlphaFoldDB" id="M5RJM1"/>
<dbReference type="SUPFAM" id="SSF53448">
    <property type="entry name" value="Nucleotide-diphospho-sugar transferases"/>
    <property type="match status" value="1"/>
</dbReference>
<dbReference type="RefSeq" id="WP_008708751.1">
    <property type="nucleotide sequence ID" value="NZ_ANOG01001066.1"/>
</dbReference>
<sequence length="336" mass="36907">MGPSNISVILPTYQRPGLLRLCLASLLQQTLPACQIIVGRRENDFDSAAVIAEFAQQSDGLVRDAIVGPNDNLVCSMNAALAMTTGQLVALTDDDAEFPPDWLQRMVVVFDDESIGGFGGRDIQATNPGEAETVGKLQWFGRIVGNHHLAIGPVRDVDVLKGVNCCFRGDVLREIKFDRRLRGLGNVSNWELAVCFAFARRGYRLVFDPSLEVVHHTGPRQDGDSNNRGGFNGAAHSDSVFNETLLVREHLPLLGRIGFAAWCLLIGTGSTPGLLQFPRLIAKEKGGEKHCSECGSRSKVVRQRFSVQPCRSVNFNDEASHYFTNGRAFWRNRASP</sequence>
<dbReference type="InterPro" id="IPR050834">
    <property type="entry name" value="Glycosyltransf_2"/>
</dbReference>
<protein>
    <submittedName>
        <fullName evidence="2">Glycosyl transferase, group 2 family protein</fullName>
    </submittedName>
</protein>
<comment type="caution">
    <text evidence="2">The sequence shown here is derived from an EMBL/GenBank/DDBJ whole genome shotgun (WGS) entry which is preliminary data.</text>
</comment>
<dbReference type="PANTHER" id="PTHR43685:SF2">
    <property type="entry name" value="GLYCOSYLTRANSFERASE 2-LIKE DOMAIN-CONTAINING PROTEIN"/>
    <property type="match status" value="1"/>
</dbReference>
<dbReference type="InterPro" id="IPR029044">
    <property type="entry name" value="Nucleotide-diphossugar_trans"/>
</dbReference>
<feature type="domain" description="Glycosyltransferase 2-like" evidence="1">
    <location>
        <begin position="7"/>
        <end position="114"/>
    </location>
</feature>
<organism evidence="2 3">
    <name type="scientific">Rhodopirellula maiorica SM1</name>
    <dbReference type="NCBI Taxonomy" id="1265738"/>
    <lineage>
        <taxon>Bacteria</taxon>
        <taxon>Pseudomonadati</taxon>
        <taxon>Planctomycetota</taxon>
        <taxon>Planctomycetia</taxon>
        <taxon>Pirellulales</taxon>
        <taxon>Pirellulaceae</taxon>
        <taxon>Novipirellula</taxon>
    </lineage>
</organism>
<gene>
    <name evidence="2" type="ORF">RMSM_07489</name>
</gene>
<proteinExistence type="predicted"/>
<reference evidence="2 3" key="1">
    <citation type="journal article" date="2013" name="Mar. Genomics">
        <title>Expression of sulfatases in Rhodopirellula baltica and the diversity of sulfatases in the genus Rhodopirellula.</title>
        <authorList>
            <person name="Wegner C.E."/>
            <person name="Richter-Heitmann T."/>
            <person name="Klindworth A."/>
            <person name="Klockow C."/>
            <person name="Richter M."/>
            <person name="Achstetter T."/>
            <person name="Glockner F.O."/>
            <person name="Harder J."/>
        </authorList>
    </citation>
    <scope>NUCLEOTIDE SEQUENCE [LARGE SCALE GENOMIC DNA]</scope>
    <source>
        <strain evidence="2 3">SM1</strain>
    </source>
</reference>
<dbReference type="Proteomes" id="UP000011991">
    <property type="component" value="Unassembled WGS sequence"/>
</dbReference>
<dbReference type="Gene3D" id="3.90.550.10">
    <property type="entry name" value="Spore Coat Polysaccharide Biosynthesis Protein SpsA, Chain A"/>
    <property type="match status" value="1"/>
</dbReference>
<dbReference type="InterPro" id="IPR001173">
    <property type="entry name" value="Glyco_trans_2-like"/>
</dbReference>
<evidence type="ECO:0000313" key="3">
    <source>
        <dbReference type="Proteomes" id="UP000011991"/>
    </source>
</evidence>
<keyword evidence="2" id="KW-0808">Transferase</keyword>
<evidence type="ECO:0000259" key="1">
    <source>
        <dbReference type="Pfam" id="PF00535"/>
    </source>
</evidence>
<dbReference type="EMBL" id="ANOG01001066">
    <property type="protein sequence ID" value="EMI15577.1"/>
    <property type="molecule type" value="Genomic_DNA"/>
</dbReference>
<dbReference type="GO" id="GO:0016740">
    <property type="term" value="F:transferase activity"/>
    <property type="evidence" value="ECO:0007669"/>
    <property type="project" value="UniProtKB-KW"/>
</dbReference>
<evidence type="ECO:0000313" key="2">
    <source>
        <dbReference type="EMBL" id="EMI15577.1"/>
    </source>
</evidence>
<dbReference type="PANTHER" id="PTHR43685">
    <property type="entry name" value="GLYCOSYLTRANSFERASE"/>
    <property type="match status" value="1"/>
</dbReference>
<keyword evidence="3" id="KW-1185">Reference proteome</keyword>
<dbReference type="Pfam" id="PF00535">
    <property type="entry name" value="Glycos_transf_2"/>
    <property type="match status" value="1"/>
</dbReference>
<name>M5RJM1_9BACT</name>
<accession>M5RJM1</accession>
<dbReference type="PATRIC" id="fig|1265738.3.peg.7469"/>